<evidence type="ECO:0000256" key="1">
    <source>
        <dbReference type="SAM" id="SignalP"/>
    </source>
</evidence>
<dbReference type="InterPro" id="IPR050491">
    <property type="entry name" value="AmpC-like"/>
</dbReference>
<reference evidence="3 4" key="1">
    <citation type="submission" date="2019-12" db="EMBL/GenBank/DDBJ databases">
        <authorList>
            <person name="Lee S.D."/>
        </authorList>
    </citation>
    <scope>NUCLEOTIDE SEQUENCE [LARGE SCALE GENOMIC DNA]</scope>
    <source>
        <strain evidence="3 4">GH3-10</strain>
    </source>
</reference>
<evidence type="ECO:0000259" key="2">
    <source>
        <dbReference type="Pfam" id="PF00144"/>
    </source>
</evidence>
<dbReference type="SUPFAM" id="SSF56601">
    <property type="entry name" value="beta-lactamase/transpeptidase-like"/>
    <property type="match status" value="1"/>
</dbReference>
<dbReference type="EMBL" id="WUBR01000001">
    <property type="protein sequence ID" value="MWV26880.1"/>
    <property type="molecule type" value="Genomic_DNA"/>
</dbReference>
<proteinExistence type="predicted"/>
<comment type="caution">
    <text evidence="3">The sequence shown here is derived from an EMBL/GenBank/DDBJ whole genome shotgun (WGS) entry which is preliminary data.</text>
</comment>
<dbReference type="PANTHER" id="PTHR46825:SF9">
    <property type="entry name" value="BETA-LACTAMASE-RELATED DOMAIN-CONTAINING PROTEIN"/>
    <property type="match status" value="1"/>
</dbReference>
<gene>
    <name evidence="3" type="ORF">GRF63_03075</name>
</gene>
<dbReference type="AlphaFoldDB" id="A0A844XAM4"/>
<keyword evidence="3" id="KW-0378">Hydrolase</keyword>
<dbReference type="InterPro" id="IPR012338">
    <property type="entry name" value="Beta-lactam/transpept-like"/>
</dbReference>
<protein>
    <submittedName>
        <fullName evidence="3">Serine hydrolase</fullName>
    </submittedName>
</protein>
<evidence type="ECO:0000313" key="4">
    <source>
        <dbReference type="Proteomes" id="UP000461409"/>
    </source>
</evidence>
<dbReference type="Pfam" id="PF00144">
    <property type="entry name" value="Beta-lactamase"/>
    <property type="match status" value="1"/>
</dbReference>
<dbReference type="PANTHER" id="PTHR46825">
    <property type="entry name" value="D-ALANYL-D-ALANINE-CARBOXYPEPTIDASE/ENDOPEPTIDASE AMPH"/>
    <property type="match status" value="1"/>
</dbReference>
<dbReference type="Gene3D" id="3.40.710.10">
    <property type="entry name" value="DD-peptidase/beta-lactamase superfamily"/>
    <property type="match status" value="1"/>
</dbReference>
<feature type="chain" id="PRO_5032715972" evidence="1">
    <location>
        <begin position="24"/>
        <end position="464"/>
    </location>
</feature>
<name>A0A844XAM4_9SPHN</name>
<accession>A0A844XAM4</accession>
<feature type="domain" description="Beta-lactamase-related" evidence="2">
    <location>
        <begin position="28"/>
        <end position="342"/>
    </location>
</feature>
<dbReference type="Proteomes" id="UP000461409">
    <property type="component" value="Unassembled WGS sequence"/>
</dbReference>
<dbReference type="GO" id="GO:0016787">
    <property type="term" value="F:hydrolase activity"/>
    <property type="evidence" value="ECO:0007669"/>
    <property type="project" value="UniProtKB-KW"/>
</dbReference>
<sequence length="464" mass="50523">MKNRINAAIAALTMPFLPTLAHADDVSDLVEAELVRSQTPGIAIAVLRDGSLLRAQGFGEADIELHVPVHPDTLFKTGATGTQLTAAAIMLLVEDGKLGLDDPVTQYLPGAPSKWEGVTIRQLLNHTSGLPATPNGDFRADYTRDELLGIIAAQDINYPAGKRWRFSYAGYIVLGFVIEEVTGQRWSDFMQQRIFAPLGMHSARGIDEMAIIPNRSSGYELRDGELRNAEWISGTANSTADGSLYMSVLDYAAWAQAMSAKSLLSPASWQQLATSATIADGASCGYTPGWFQDSPRASQWHSGIWQGFQTYALRYPEQDLTVTVFANGDGADVQGLARRVAALTDPSLARQAAAPLADADPAETARARDLIERIVEGRAEQAEFADFAELDFTELTVMNAGILEGFGTLEDFALFDRQANCGETSYRYRARYADGLVEIRLGKTADGRINNLEILPLRDWAEPL</sequence>
<feature type="signal peptide" evidence="1">
    <location>
        <begin position="1"/>
        <end position="23"/>
    </location>
</feature>
<keyword evidence="1" id="KW-0732">Signal</keyword>
<reference evidence="3 4" key="2">
    <citation type="submission" date="2020-02" db="EMBL/GenBank/DDBJ databases">
        <title>Erythrobacter dongmakensis sp. nov., isolated from a tidal mudflat.</title>
        <authorList>
            <person name="Kim I.S."/>
        </authorList>
    </citation>
    <scope>NUCLEOTIDE SEQUENCE [LARGE SCALE GENOMIC DNA]</scope>
    <source>
        <strain evidence="3 4">GH3-10</strain>
    </source>
</reference>
<organism evidence="3 4">
    <name type="scientific">Aurantiacibacter rhizosphaerae</name>
    <dbReference type="NCBI Taxonomy" id="2691582"/>
    <lineage>
        <taxon>Bacteria</taxon>
        <taxon>Pseudomonadati</taxon>
        <taxon>Pseudomonadota</taxon>
        <taxon>Alphaproteobacteria</taxon>
        <taxon>Sphingomonadales</taxon>
        <taxon>Erythrobacteraceae</taxon>
        <taxon>Aurantiacibacter</taxon>
    </lineage>
</organism>
<evidence type="ECO:0000313" key="3">
    <source>
        <dbReference type="EMBL" id="MWV26880.1"/>
    </source>
</evidence>
<keyword evidence="4" id="KW-1185">Reference proteome</keyword>
<dbReference type="InterPro" id="IPR001466">
    <property type="entry name" value="Beta-lactam-related"/>
</dbReference>